<dbReference type="EMBL" id="JAIWYP010000002">
    <property type="protein sequence ID" value="KAH3865916.1"/>
    <property type="molecule type" value="Genomic_DNA"/>
</dbReference>
<reference evidence="2" key="1">
    <citation type="journal article" date="2019" name="bioRxiv">
        <title>The Genome of the Zebra Mussel, Dreissena polymorpha: A Resource for Invasive Species Research.</title>
        <authorList>
            <person name="McCartney M.A."/>
            <person name="Auch B."/>
            <person name="Kono T."/>
            <person name="Mallez S."/>
            <person name="Zhang Y."/>
            <person name="Obille A."/>
            <person name="Becker A."/>
            <person name="Abrahante J.E."/>
            <person name="Garbe J."/>
            <person name="Badalamenti J.P."/>
            <person name="Herman A."/>
            <person name="Mangelson H."/>
            <person name="Liachko I."/>
            <person name="Sullivan S."/>
            <person name="Sone E.D."/>
            <person name="Koren S."/>
            <person name="Silverstein K.A.T."/>
            <person name="Beckman K.B."/>
            <person name="Gohl D.M."/>
        </authorList>
    </citation>
    <scope>NUCLEOTIDE SEQUENCE</scope>
    <source>
        <strain evidence="2">Duluth1</strain>
        <tissue evidence="2">Whole animal</tissue>
    </source>
</reference>
<dbReference type="Proteomes" id="UP000828390">
    <property type="component" value="Unassembled WGS sequence"/>
</dbReference>
<comment type="caution">
    <text evidence="2">The sequence shown here is derived from an EMBL/GenBank/DDBJ whole genome shotgun (WGS) entry which is preliminary data.</text>
</comment>
<protein>
    <submittedName>
        <fullName evidence="2">Uncharacterized protein</fullName>
    </submittedName>
</protein>
<organism evidence="2 3">
    <name type="scientific">Dreissena polymorpha</name>
    <name type="common">Zebra mussel</name>
    <name type="synonym">Mytilus polymorpha</name>
    <dbReference type="NCBI Taxonomy" id="45954"/>
    <lineage>
        <taxon>Eukaryota</taxon>
        <taxon>Metazoa</taxon>
        <taxon>Spiralia</taxon>
        <taxon>Lophotrochozoa</taxon>
        <taxon>Mollusca</taxon>
        <taxon>Bivalvia</taxon>
        <taxon>Autobranchia</taxon>
        <taxon>Heteroconchia</taxon>
        <taxon>Euheterodonta</taxon>
        <taxon>Imparidentia</taxon>
        <taxon>Neoheterodontei</taxon>
        <taxon>Myida</taxon>
        <taxon>Dreissenoidea</taxon>
        <taxon>Dreissenidae</taxon>
        <taxon>Dreissena</taxon>
    </lineage>
</organism>
<evidence type="ECO:0000313" key="3">
    <source>
        <dbReference type="Proteomes" id="UP000828390"/>
    </source>
</evidence>
<gene>
    <name evidence="2" type="ORF">DPMN_028963</name>
</gene>
<evidence type="ECO:0000313" key="2">
    <source>
        <dbReference type="EMBL" id="KAH3865916.1"/>
    </source>
</evidence>
<name>A0A9D4LZW5_DREPO</name>
<dbReference type="AlphaFoldDB" id="A0A9D4LZW5"/>
<sequence length="156" mass="16679">MALVKDNARPMPDQLETAIQSLSGDNAGHVMTGTSLCTGPVTGPTNRSPVRPTGQRRPIRSPVRPTGHRRPVRPSGDRSGHWSDPPETGPVTGLTHRSTETGPVIGHRSDPPVTGHLLLMTGLTHWAPVTGHLLLMNGPTHRSPVICYWSATVNSC</sequence>
<reference evidence="2" key="2">
    <citation type="submission" date="2020-11" db="EMBL/GenBank/DDBJ databases">
        <authorList>
            <person name="McCartney M.A."/>
            <person name="Auch B."/>
            <person name="Kono T."/>
            <person name="Mallez S."/>
            <person name="Becker A."/>
            <person name="Gohl D.M."/>
            <person name="Silverstein K.A.T."/>
            <person name="Koren S."/>
            <person name="Bechman K.B."/>
            <person name="Herman A."/>
            <person name="Abrahante J.E."/>
            <person name="Garbe J."/>
        </authorList>
    </citation>
    <scope>NUCLEOTIDE SEQUENCE</scope>
    <source>
        <strain evidence="2">Duluth1</strain>
        <tissue evidence="2">Whole animal</tissue>
    </source>
</reference>
<evidence type="ECO:0000256" key="1">
    <source>
        <dbReference type="SAM" id="MobiDB-lite"/>
    </source>
</evidence>
<proteinExistence type="predicted"/>
<accession>A0A9D4LZW5</accession>
<keyword evidence="3" id="KW-1185">Reference proteome</keyword>
<feature type="compositionally biased region" description="Polar residues" evidence="1">
    <location>
        <begin position="36"/>
        <end position="48"/>
    </location>
</feature>
<feature type="region of interest" description="Disordered" evidence="1">
    <location>
        <begin position="36"/>
        <end position="110"/>
    </location>
</feature>